<proteinExistence type="inferred from homology"/>
<dbReference type="Gene3D" id="3.60.60.10">
    <property type="entry name" value="Penicillin V Acylase, Chain A"/>
    <property type="match status" value="1"/>
</dbReference>
<dbReference type="CDD" id="cd00542">
    <property type="entry name" value="Ntn_PVA"/>
    <property type="match status" value="1"/>
</dbReference>
<evidence type="ECO:0000256" key="9">
    <source>
        <dbReference type="ARBA" id="ARBA00048897"/>
    </source>
</evidence>
<keyword evidence="3 11" id="KW-0378">Hydrolase</keyword>
<dbReference type="InterPro" id="IPR029055">
    <property type="entry name" value="Ntn_hydrolases_N"/>
</dbReference>
<dbReference type="InterPro" id="IPR029132">
    <property type="entry name" value="CBAH/NAAA_C"/>
</dbReference>
<evidence type="ECO:0000256" key="1">
    <source>
        <dbReference type="ARBA" id="ARBA00004860"/>
    </source>
</evidence>
<comment type="catalytic activity">
    <reaction evidence="8">
        <text>cholate + taurine = taurocholate + H2O</text>
        <dbReference type="Rhea" id="RHEA:47108"/>
        <dbReference type="ChEBI" id="CHEBI:15377"/>
        <dbReference type="ChEBI" id="CHEBI:29747"/>
        <dbReference type="ChEBI" id="CHEBI:36257"/>
        <dbReference type="ChEBI" id="CHEBI:507393"/>
    </reaction>
    <physiologicalReaction direction="right-to-left" evidence="8">
        <dbReference type="Rhea" id="RHEA:47110"/>
    </physiologicalReaction>
</comment>
<evidence type="ECO:0000256" key="2">
    <source>
        <dbReference type="ARBA" id="ARBA00006625"/>
    </source>
</evidence>
<dbReference type="NCBIfam" id="NF038245">
    <property type="entry name" value="bile_salt_hydro"/>
    <property type="match status" value="1"/>
</dbReference>
<sequence length="324" mass="37020">MCTAATYQTKDFYMGRTLDYEFSYGEKIAIMPRNYPLQYRHGLKNIEHYAMIGMAHVVEDYPLYYDAVNEKGLGMAGLNFVGNACYQEVKEGAVNVAQYEFIPWILSQCASLNEAKKLIQTMNLVNTPYNEQLPVASLHWIIADQSGSITVESVKEGLNIYENPVGVLANNPSFDKQLFNLNNYMSLSPKQPQNLFSKELDLQTYSRGMGALGLPGDLSSMSRFVRVAFTKMNGQSRDNERDSVNQFFHILGSVEQQRGCCEVADGKYEITIYTSCWNSQKGIYYYTTYNRRQITAVNMHKVNLDAQQLTTYPMLDDEEFYEQN</sequence>
<evidence type="ECO:0000256" key="4">
    <source>
        <dbReference type="ARBA" id="ARBA00023098"/>
    </source>
</evidence>
<dbReference type="AlphaFoldDB" id="A0A2T3G0R2"/>
<dbReference type="PANTHER" id="PTHR35527:SF2">
    <property type="entry name" value="HYDROLASE"/>
    <property type="match status" value="1"/>
</dbReference>
<dbReference type="SUPFAM" id="SSF56235">
    <property type="entry name" value="N-terminal nucleophile aminohydrolases (Ntn hydrolases)"/>
    <property type="match status" value="1"/>
</dbReference>
<evidence type="ECO:0000256" key="7">
    <source>
        <dbReference type="ARBA" id="ARBA00044806"/>
    </source>
</evidence>
<name>A0A2T3G0R2_9FIRM</name>
<gene>
    <name evidence="11" type="ORF">C7U54_07195</name>
</gene>
<dbReference type="RefSeq" id="WP_107029828.1">
    <property type="nucleotide sequence ID" value="NZ_JBKUXD010000002.1"/>
</dbReference>
<dbReference type="EC" id="3.5.1.24" evidence="5"/>
<feature type="domain" description="Choloylglycine hydrolase/NAAA C-terminal" evidence="10">
    <location>
        <begin position="2"/>
        <end position="312"/>
    </location>
</feature>
<dbReference type="Pfam" id="PF02275">
    <property type="entry name" value="CBAH"/>
    <property type="match status" value="1"/>
</dbReference>
<reference evidence="11 12" key="1">
    <citation type="journal article" date="2019" name="Int. J. Syst. Evol. Microbiol.">
        <title>Faecalibacillus intestinalis gen. nov., sp. nov. and Faecalibacillus faecis sp. nov., isolated from human faeces.</title>
        <authorList>
            <person name="Seo B."/>
            <person name="Jeon K."/>
            <person name="Baek I."/>
            <person name="Lee Y.M."/>
            <person name="Baek K."/>
            <person name="Ko G."/>
        </authorList>
    </citation>
    <scope>NUCLEOTIDE SEQUENCE [LARGE SCALE GENOMIC DNA]</scope>
    <source>
        <strain evidence="11 12">SNUG30099</strain>
    </source>
</reference>
<dbReference type="Proteomes" id="UP000240974">
    <property type="component" value="Unassembled WGS sequence"/>
</dbReference>
<dbReference type="InterPro" id="IPR052193">
    <property type="entry name" value="Peptidase_C59"/>
</dbReference>
<comment type="catalytic activity">
    <reaction evidence="9">
        <text>taurodeoxycholate + H2O = deoxycholate + taurine</text>
        <dbReference type="Rhea" id="RHEA:47556"/>
        <dbReference type="ChEBI" id="CHEBI:15377"/>
        <dbReference type="ChEBI" id="CHEBI:23614"/>
        <dbReference type="ChEBI" id="CHEBI:36261"/>
        <dbReference type="ChEBI" id="CHEBI:507393"/>
    </reaction>
    <physiologicalReaction direction="left-to-right" evidence="9">
        <dbReference type="Rhea" id="RHEA:47557"/>
    </physiologicalReaction>
</comment>
<comment type="pathway">
    <text evidence="1">Lipid metabolism; bile acid biosynthesis.</text>
</comment>
<comment type="similarity">
    <text evidence="2">Belongs to the peptidase C59 family.</text>
</comment>
<dbReference type="GO" id="GO:0045302">
    <property type="term" value="F:choloylglycine hydrolase activity"/>
    <property type="evidence" value="ECO:0007669"/>
    <property type="project" value="UniProtKB-EC"/>
</dbReference>
<evidence type="ECO:0000313" key="11">
    <source>
        <dbReference type="EMBL" id="PST41145.1"/>
    </source>
</evidence>
<keyword evidence="12" id="KW-1185">Reference proteome</keyword>
<evidence type="ECO:0000259" key="10">
    <source>
        <dbReference type="Pfam" id="PF02275"/>
    </source>
</evidence>
<evidence type="ECO:0000256" key="6">
    <source>
        <dbReference type="ARBA" id="ARBA00044804"/>
    </source>
</evidence>
<keyword evidence="4" id="KW-0443">Lipid metabolism</keyword>
<protein>
    <recommendedName>
        <fullName evidence="5">choloylglycine hydrolase</fullName>
        <ecNumber evidence="5">3.5.1.24</ecNumber>
    </recommendedName>
    <alternativeName>
        <fullName evidence="6">Bile salt hydrolase</fullName>
    </alternativeName>
    <alternativeName>
        <fullName evidence="7">Choloylglycine hydrolase</fullName>
    </alternativeName>
</protein>
<evidence type="ECO:0000256" key="8">
    <source>
        <dbReference type="ARBA" id="ARBA00047285"/>
    </source>
</evidence>
<evidence type="ECO:0000256" key="5">
    <source>
        <dbReference type="ARBA" id="ARBA00044769"/>
    </source>
</evidence>
<evidence type="ECO:0000256" key="3">
    <source>
        <dbReference type="ARBA" id="ARBA00022801"/>
    </source>
</evidence>
<dbReference type="GO" id="GO:0006629">
    <property type="term" value="P:lipid metabolic process"/>
    <property type="evidence" value="ECO:0007669"/>
    <property type="project" value="UniProtKB-KW"/>
</dbReference>
<dbReference type="InterPro" id="IPR047711">
    <property type="entry name" value="CBAH"/>
</dbReference>
<comment type="caution">
    <text evidence="11">The sequence shown here is derived from an EMBL/GenBank/DDBJ whole genome shotgun (WGS) entry which is preliminary data.</text>
</comment>
<accession>A0A2T3G0R2</accession>
<dbReference type="PANTHER" id="PTHR35527">
    <property type="entry name" value="CHOLOYLGLYCINE HYDROLASE"/>
    <property type="match status" value="1"/>
</dbReference>
<dbReference type="EMBL" id="PYLQ01000008">
    <property type="protein sequence ID" value="PST41145.1"/>
    <property type="molecule type" value="Genomic_DNA"/>
</dbReference>
<organism evidence="11 12">
    <name type="scientific">Faecalibacillus intestinalis</name>
    <dbReference type="NCBI Taxonomy" id="1982626"/>
    <lineage>
        <taxon>Bacteria</taxon>
        <taxon>Bacillati</taxon>
        <taxon>Bacillota</taxon>
        <taxon>Erysipelotrichia</taxon>
        <taxon>Erysipelotrichales</taxon>
        <taxon>Coprobacillaceae</taxon>
        <taxon>Faecalibacillus</taxon>
    </lineage>
</organism>
<evidence type="ECO:0000313" key="12">
    <source>
        <dbReference type="Proteomes" id="UP000240974"/>
    </source>
</evidence>